<comment type="caution">
    <text evidence="2">The sequence shown here is derived from an EMBL/GenBank/DDBJ whole genome shotgun (WGS) entry which is preliminary data.</text>
</comment>
<dbReference type="Proteomes" id="UP001605036">
    <property type="component" value="Unassembled WGS sequence"/>
</dbReference>
<dbReference type="EMBL" id="JBHFFA010000006">
    <property type="protein sequence ID" value="KAL2623272.1"/>
    <property type="molecule type" value="Genomic_DNA"/>
</dbReference>
<organism evidence="2 3">
    <name type="scientific">Riccia fluitans</name>
    <dbReference type="NCBI Taxonomy" id="41844"/>
    <lineage>
        <taxon>Eukaryota</taxon>
        <taxon>Viridiplantae</taxon>
        <taxon>Streptophyta</taxon>
        <taxon>Embryophyta</taxon>
        <taxon>Marchantiophyta</taxon>
        <taxon>Marchantiopsida</taxon>
        <taxon>Marchantiidae</taxon>
        <taxon>Marchantiales</taxon>
        <taxon>Ricciaceae</taxon>
        <taxon>Riccia</taxon>
    </lineage>
</organism>
<evidence type="ECO:0000256" key="1">
    <source>
        <dbReference type="SAM" id="MobiDB-lite"/>
    </source>
</evidence>
<evidence type="ECO:0000313" key="3">
    <source>
        <dbReference type="Proteomes" id="UP001605036"/>
    </source>
</evidence>
<dbReference type="AlphaFoldDB" id="A0ABD1YC72"/>
<proteinExistence type="predicted"/>
<evidence type="ECO:0000313" key="2">
    <source>
        <dbReference type="EMBL" id="KAL2623272.1"/>
    </source>
</evidence>
<protein>
    <submittedName>
        <fullName evidence="2">Uncharacterized protein</fullName>
    </submittedName>
</protein>
<sequence length="146" mass="16102">MSAFHKLVQRMFKGKPAAVGSTGILSKDGHTTYRNVQEQLKRFVEHFVEVLDVGSLTTEQAALMEEEISSVEEVVWKRAREQQSLQQHRNDMQQPLDRSAKPRADAAAPPSLKEVAEAMTVLKNDAAAGLDDITTPLLKVGHVVIG</sequence>
<accession>A0ABD1YC72</accession>
<feature type="region of interest" description="Disordered" evidence="1">
    <location>
        <begin position="82"/>
        <end position="110"/>
    </location>
</feature>
<reference evidence="2 3" key="1">
    <citation type="submission" date="2024-09" db="EMBL/GenBank/DDBJ databases">
        <title>Chromosome-scale assembly of Riccia fluitans.</title>
        <authorList>
            <person name="Paukszto L."/>
            <person name="Sawicki J."/>
            <person name="Karawczyk K."/>
            <person name="Piernik-Szablinska J."/>
            <person name="Szczecinska M."/>
            <person name="Mazdziarz M."/>
        </authorList>
    </citation>
    <scope>NUCLEOTIDE SEQUENCE [LARGE SCALE GENOMIC DNA]</scope>
    <source>
        <strain evidence="2">Rf_01</strain>
        <tissue evidence="2">Aerial parts of the thallus</tissue>
    </source>
</reference>
<keyword evidence="3" id="KW-1185">Reference proteome</keyword>
<gene>
    <name evidence="2" type="ORF">R1flu_003477</name>
</gene>
<name>A0ABD1YC72_9MARC</name>